<evidence type="ECO:0000313" key="4">
    <source>
        <dbReference type="EMBL" id="CRF44194.1"/>
    </source>
</evidence>
<evidence type="ECO:0000313" key="7">
    <source>
        <dbReference type="Proteomes" id="UP000045175"/>
    </source>
</evidence>
<dbReference type="Proteomes" id="UP000045175">
    <property type="component" value="Unassembled WGS sequence"/>
</dbReference>
<evidence type="ECO:0000313" key="2">
    <source>
        <dbReference type="EMBL" id="CRF40935.1"/>
    </source>
</evidence>
<dbReference type="EMBL" id="CDMN01000031">
    <property type="protein sequence ID" value="CRF44194.1"/>
    <property type="molecule type" value="Genomic_DNA"/>
</dbReference>
<keyword evidence="5" id="KW-1185">Reference proteome</keyword>
<evidence type="ECO:0000256" key="1">
    <source>
        <dbReference type="SAM" id="MobiDB-lite"/>
    </source>
</evidence>
<organism evidence="3 7">
    <name type="scientific">Helicobacter ailurogastricus</name>
    <dbReference type="NCBI Taxonomy" id="1578720"/>
    <lineage>
        <taxon>Bacteria</taxon>
        <taxon>Pseudomonadati</taxon>
        <taxon>Campylobacterota</taxon>
        <taxon>Epsilonproteobacteria</taxon>
        <taxon>Campylobacterales</taxon>
        <taxon>Helicobacteraceae</taxon>
        <taxon>Helicobacter</taxon>
    </lineage>
</organism>
<dbReference type="EMBL" id="CDMH01000034">
    <property type="protein sequence ID" value="CRF42499.1"/>
    <property type="molecule type" value="Genomic_DNA"/>
</dbReference>
<dbReference type="AlphaFoldDB" id="A0A0K2XCP6"/>
<evidence type="ECO:0000313" key="5">
    <source>
        <dbReference type="Proteomes" id="UP000038622"/>
    </source>
</evidence>
<reference evidence="6 7" key="2">
    <citation type="submission" date="2014-12" db="EMBL/GenBank/DDBJ databases">
        <authorList>
            <person name="Jaenicke S."/>
        </authorList>
    </citation>
    <scope>NUCLEOTIDE SEQUENCE [LARGE SCALE GENOMIC DNA]</scope>
</reference>
<gene>
    <name evidence="2" type="ORF">HAL011_07080</name>
    <name evidence="3" type="ORF">HAL013_06870</name>
    <name evidence="4" type="ORF">HAL09_07670</name>
</gene>
<reference evidence="3" key="1">
    <citation type="submission" date="2014-12" db="EMBL/GenBank/DDBJ databases">
        <title>Whole genome sequences of four Staphylococcus schleiferi canine isolates.</title>
        <authorList>
            <person name="Misic A.M."/>
            <person name="Cain C."/>
            <person name="Morris D.O."/>
            <person name="Rankin S."/>
            <person name="Beiting D."/>
        </authorList>
    </citation>
    <scope>NUCLEOTIDE SEQUENCE</scope>
    <source>
        <strain evidence="2">ASB11</strain>
        <strain evidence="3">ASB13</strain>
        <strain evidence="4">ASB9</strain>
    </source>
</reference>
<feature type="region of interest" description="Disordered" evidence="1">
    <location>
        <begin position="55"/>
        <end position="100"/>
    </location>
</feature>
<sequence>MLYFNPNIFPVIVCIQKATSMGLKAAAGAFKSHDHHLSSPIAQFIGGVLEGAAQSNLGNETSAREQKDRIKRTREEHLSEGKSAYNKHIADTERKLQRKM</sequence>
<dbReference type="STRING" id="1578720.HAL011_07080"/>
<dbReference type="Proteomes" id="UP000038622">
    <property type="component" value="Unassembled WGS sequence"/>
</dbReference>
<protein>
    <submittedName>
        <fullName evidence="3">Uncharacterized protein</fullName>
    </submittedName>
</protein>
<feature type="compositionally biased region" description="Basic and acidic residues" evidence="1">
    <location>
        <begin position="88"/>
        <end position="100"/>
    </location>
</feature>
<name>A0A0K2XCP6_9HELI</name>
<evidence type="ECO:0000313" key="3">
    <source>
        <dbReference type="EMBL" id="CRF42499.1"/>
    </source>
</evidence>
<reference evidence="5" key="3">
    <citation type="submission" date="2014-12" db="EMBL/GenBank/DDBJ databases">
        <authorList>
            <person name="Smet A."/>
        </authorList>
    </citation>
    <scope>NUCLEOTIDE SEQUENCE [LARGE SCALE GENOMIC DNA]</scope>
</reference>
<feature type="compositionally biased region" description="Basic and acidic residues" evidence="1">
    <location>
        <begin position="62"/>
        <end position="80"/>
    </location>
</feature>
<evidence type="ECO:0000313" key="6">
    <source>
        <dbReference type="Proteomes" id="UP000041394"/>
    </source>
</evidence>
<dbReference type="Proteomes" id="UP000041394">
    <property type="component" value="Unassembled WGS sequence"/>
</dbReference>
<accession>A0A0K2XCP6</accession>
<dbReference type="EMBL" id="CDML01000020">
    <property type="protein sequence ID" value="CRF40935.1"/>
    <property type="molecule type" value="Genomic_DNA"/>
</dbReference>
<proteinExistence type="predicted"/>